<reference evidence="4" key="1">
    <citation type="journal article" date="2019" name="Int. J. Syst. Evol. Microbiol.">
        <title>The Global Catalogue of Microorganisms (GCM) 10K type strain sequencing project: providing services to taxonomists for standard genome sequencing and annotation.</title>
        <authorList>
            <consortium name="The Broad Institute Genomics Platform"/>
            <consortium name="The Broad Institute Genome Sequencing Center for Infectious Disease"/>
            <person name="Wu L."/>
            <person name="Ma J."/>
        </authorList>
    </citation>
    <scope>NUCLEOTIDE SEQUENCE [LARGE SCALE GENOMIC DNA]</scope>
    <source>
        <strain evidence="4">JCM 18303</strain>
    </source>
</reference>
<evidence type="ECO:0000313" key="4">
    <source>
        <dbReference type="Proteomes" id="UP001428817"/>
    </source>
</evidence>
<dbReference type="InterPro" id="IPR001387">
    <property type="entry name" value="Cro/C1-type_HTH"/>
</dbReference>
<protein>
    <recommendedName>
        <fullName evidence="2">HTH cro/C1-type domain-containing protein</fullName>
    </recommendedName>
</protein>
<feature type="transmembrane region" description="Helical" evidence="1">
    <location>
        <begin position="141"/>
        <end position="161"/>
    </location>
</feature>
<proteinExistence type="predicted"/>
<evidence type="ECO:0000313" key="3">
    <source>
        <dbReference type="EMBL" id="GAA5151947.1"/>
    </source>
</evidence>
<feature type="transmembrane region" description="Helical" evidence="1">
    <location>
        <begin position="116"/>
        <end position="135"/>
    </location>
</feature>
<evidence type="ECO:0000256" key="1">
    <source>
        <dbReference type="SAM" id="Phobius"/>
    </source>
</evidence>
<dbReference type="PROSITE" id="PS50943">
    <property type="entry name" value="HTH_CROC1"/>
    <property type="match status" value="1"/>
</dbReference>
<dbReference type="InterPro" id="IPR010982">
    <property type="entry name" value="Lambda_DNA-bd_dom_sf"/>
</dbReference>
<dbReference type="SUPFAM" id="SSF47413">
    <property type="entry name" value="lambda repressor-like DNA-binding domains"/>
    <property type="match status" value="1"/>
</dbReference>
<evidence type="ECO:0000259" key="2">
    <source>
        <dbReference type="PROSITE" id="PS50943"/>
    </source>
</evidence>
<feature type="transmembrane region" description="Helical" evidence="1">
    <location>
        <begin position="186"/>
        <end position="210"/>
    </location>
</feature>
<dbReference type="Pfam" id="PF01381">
    <property type="entry name" value="HTH_3"/>
    <property type="match status" value="1"/>
</dbReference>
<gene>
    <name evidence="3" type="ORF">GCM10023321_19870</name>
</gene>
<dbReference type="CDD" id="cd00093">
    <property type="entry name" value="HTH_XRE"/>
    <property type="match status" value="1"/>
</dbReference>
<keyword evidence="1" id="KW-0812">Transmembrane</keyword>
<accession>A0ABP9PTH9</accession>
<dbReference type="SMART" id="SM00530">
    <property type="entry name" value="HTH_XRE"/>
    <property type="match status" value="1"/>
</dbReference>
<dbReference type="Proteomes" id="UP001428817">
    <property type="component" value="Unassembled WGS sequence"/>
</dbReference>
<feature type="domain" description="HTH cro/C1-type" evidence="2">
    <location>
        <begin position="16"/>
        <end position="70"/>
    </location>
</feature>
<organism evidence="3 4">
    <name type="scientific">Pseudonocardia eucalypti</name>
    <dbReference type="NCBI Taxonomy" id="648755"/>
    <lineage>
        <taxon>Bacteria</taxon>
        <taxon>Bacillati</taxon>
        <taxon>Actinomycetota</taxon>
        <taxon>Actinomycetes</taxon>
        <taxon>Pseudonocardiales</taxon>
        <taxon>Pseudonocardiaceae</taxon>
        <taxon>Pseudonocardia</taxon>
    </lineage>
</organism>
<keyword evidence="1" id="KW-0472">Membrane</keyword>
<keyword evidence="1" id="KW-1133">Transmembrane helix</keyword>
<name>A0ABP9PTH9_9PSEU</name>
<dbReference type="RefSeq" id="WP_221499080.1">
    <property type="nucleotide sequence ID" value="NZ_BAABJP010000007.1"/>
</dbReference>
<sequence>MNSRRRDTEDQVHHRVAALRLERGLSRHQLAEALGLHPRTIGYLEQGEWEPSLAVALKIARLFDLPVEAIFSTPSRPRLLPVATPPGNIPDDAMSTGGAGLRGVGGDASRRARRSLTVGFLACLSAMPLAMAFLPESDGRLVSILAMFGGYALSIMLANAIRKLGAGHDGALDEIQRRVHDRYNSYAYLVLIRAYSVATVVILLFCWVKFELSDVASGASAVGIPLLFLVVSLPSLIVAWSLPDLDRSATGRRP</sequence>
<dbReference type="EMBL" id="BAABJP010000007">
    <property type="protein sequence ID" value="GAA5151947.1"/>
    <property type="molecule type" value="Genomic_DNA"/>
</dbReference>
<feature type="transmembrane region" description="Helical" evidence="1">
    <location>
        <begin position="222"/>
        <end position="243"/>
    </location>
</feature>
<dbReference type="Gene3D" id="1.10.260.40">
    <property type="entry name" value="lambda repressor-like DNA-binding domains"/>
    <property type="match status" value="1"/>
</dbReference>
<keyword evidence="4" id="KW-1185">Reference proteome</keyword>
<comment type="caution">
    <text evidence="3">The sequence shown here is derived from an EMBL/GenBank/DDBJ whole genome shotgun (WGS) entry which is preliminary data.</text>
</comment>